<feature type="signal peptide" evidence="2">
    <location>
        <begin position="1"/>
        <end position="27"/>
    </location>
</feature>
<dbReference type="RefSeq" id="WP_072317834.1">
    <property type="nucleotide sequence ID" value="NZ_FPJE01000013.1"/>
</dbReference>
<dbReference type="InterPro" id="IPR013320">
    <property type="entry name" value="ConA-like_dom_sf"/>
</dbReference>
<accession>A0A1K1QJF3</accession>
<reference evidence="4 5" key="1">
    <citation type="submission" date="2016-11" db="EMBL/GenBank/DDBJ databases">
        <authorList>
            <person name="Jaros S."/>
            <person name="Januszkiewicz K."/>
            <person name="Wedrychowicz H."/>
        </authorList>
    </citation>
    <scope>NUCLEOTIDE SEQUENCE [LARGE SCALE GENOMIC DNA]</scope>
    <source>
        <strain evidence="4 5">CGMCC 1.12145</strain>
    </source>
</reference>
<dbReference type="Proteomes" id="UP000182248">
    <property type="component" value="Unassembled WGS sequence"/>
</dbReference>
<evidence type="ECO:0000313" key="4">
    <source>
        <dbReference type="EMBL" id="SFW59901.1"/>
    </source>
</evidence>
<dbReference type="Gene3D" id="2.60.40.2700">
    <property type="match status" value="1"/>
</dbReference>
<proteinExistence type="predicted"/>
<organism evidence="4 5">
    <name type="scientific">Sinomicrobium oceani</name>
    <dbReference type="NCBI Taxonomy" id="1150368"/>
    <lineage>
        <taxon>Bacteria</taxon>
        <taxon>Pseudomonadati</taxon>
        <taxon>Bacteroidota</taxon>
        <taxon>Flavobacteriia</taxon>
        <taxon>Flavobacteriales</taxon>
        <taxon>Flavobacteriaceae</taxon>
        <taxon>Sinomicrobium</taxon>
    </lineage>
</organism>
<dbReference type="AlphaFoldDB" id="A0A1K1QJF3"/>
<evidence type="ECO:0000256" key="2">
    <source>
        <dbReference type="SAM" id="SignalP"/>
    </source>
</evidence>
<dbReference type="InterPro" id="IPR044023">
    <property type="entry name" value="Ig_7"/>
</dbReference>
<dbReference type="GO" id="GO:0005975">
    <property type="term" value="P:carbohydrate metabolic process"/>
    <property type="evidence" value="ECO:0007669"/>
    <property type="project" value="UniProtKB-ARBA"/>
</dbReference>
<keyword evidence="5" id="KW-1185">Reference proteome</keyword>
<feature type="domain" description="Ig-like" evidence="3">
    <location>
        <begin position="607"/>
        <end position="686"/>
    </location>
</feature>
<keyword evidence="2" id="KW-0732">Signal</keyword>
<gene>
    <name evidence="4" type="ORF">SAMN02927921_02631</name>
</gene>
<sequence>MKKAGIQYFLHICSCLLFLLFAQQATAQFTITNDFKGNGSPDIIIGNNAYLTSGVDDPVNAGWLRLTKAQGNQKGYAYINKSFPSTLGVLVDFEYTMWRTMTNAPYYGADGFSIFLFDASYGPGNFALGAYGGSLGYANSTASSPATAGLTGGYIGIGFDAYGNFVRSSEGKNGGSSNVSPNSIALRGKTTSTSASDTNTNKYLDGVTLFPDGSTADALLMSGNAQENVVDYNTPTSVRPSYGTFYRRVQVEVTPTGTGLYTIQVRWAKSQGGSFTQLLEYTTPDAPPNLLKLGFAASTGGGYNYHEIRNILVTTPGNLRVSKLANKDVLRSVAGSGSENRVTYKLEVVNDTPADLANIEVEDQLTDGEGVPIPAGMFRITGISADSNFIPGSVNLPDPTTSSPINSGNFSGVVGLPANTTGIITVTGYLDAQIPKGNLLQNTVTVRDDEITDQDLENNTSTVRTPVLAEKVDLVVHKTVDEYCLDATNGNAFTVTVANMGTLPAEYNTTSKIRVTETIPAGATMSGLSYPGWEMTQSGNVYTFTKTGSGSLGSGISLSPIKYTITRSSGYVNTAEVAFVNNSTGVVLEPVENRNNNTAEVEINSRPQAPVVSSPVYYCQGEVADPLTAGVVSGNRIYWYTAVGSAPLNNAPVPNTSSPGTVTYYVSQSDGGCESELAAIEVVVLPTPQAGSITGGEEICRNTRPGPIAGSASGTGFGTVSYRWEKADENDDNWEEIATANGATYQPDAVTDNTKYRRITVATNSAGYSCESVPTNEILITTRRCMVITNPMLPSKAKQ</sequence>
<dbReference type="SUPFAM" id="SSF49899">
    <property type="entry name" value="Concanavalin A-like lectins/glucanases"/>
    <property type="match status" value="1"/>
</dbReference>
<dbReference type="GO" id="GO:0004553">
    <property type="term" value="F:hydrolase activity, hydrolyzing O-glycosyl compounds"/>
    <property type="evidence" value="ECO:0007669"/>
    <property type="project" value="UniProtKB-ARBA"/>
</dbReference>
<evidence type="ECO:0000313" key="5">
    <source>
        <dbReference type="Proteomes" id="UP000182248"/>
    </source>
</evidence>
<dbReference type="Pfam" id="PF19081">
    <property type="entry name" value="Ig_7"/>
    <property type="match status" value="1"/>
</dbReference>
<feature type="chain" id="PRO_5012543594" description="Ig-like domain-containing protein" evidence="2">
    <location>
        <begin position="28"/>
        <end position="799"/>
    </location>
</feature>
<evidence type="ECO:0000259" key="3">
    <source>
        <dbReference type="Pfam" id="PF19081"/>
    </source>
</evidence>
<dbReference type="Gene3D" id="2.60.120.200">
    <property type="match status" value="1"/>
</dbReference>
<evidence type="ECO:0000256" key="1">
    <source>
        <dbReference type="SAM" id="MobiDB-lite"/>
    </source>
</evidence>
<feature type="region of interest" description="Disordered" evidence="1">
    <location>
        <begin position="170"/>
        <end position="197"/>
    </location>
</feature>
<name>A0A1K1QJF3_9FLAO</name>
<dbReference type="STRING" id="1150368.SAMN02927921_02631"/>
<protein>
    <recommendedName>
        <fullName evidence="3">Ig-like domain-containing protein</fullName>
    </recommendedName>
</protein>
<dbReference type="OrthoDB" id="5726170at2"/>
<dbReference type="EMBL" id="FPJE01000013">
    <property type="protein sequence ID" value="SFW59901.1"/>
    <property type="molecule type" value="Genomic_DNA"/>
</dbReference>